<dbReference type="InterPro" id="IPR001387">
    <property type="entry name" value="Cro/C1-type_HTH"/>
</dbReference>
<protein>
    <submittedName>
        <fullName evidence="2">AAA-like domain-containing protein</fullName>
    </submittedName>
</protein>
<proteinExistence type="predicted"/>
<comment type="caution">
    <text evidence="2">The sequence shown here is derived from an EMBL/GenBank/DDBJ whole genome shotgun (WGS) entry which is preliminary data.</text>
</comment>
<name>A0ABV4Y6M1_9CYAN</name>
<dbReference type="Gene3D" id="3.40.50.300">
    <property type="entry name" value="P-loop containing nucleotide triphosphate hydrolases"/>
    <property type="match status" value="1"/>
</dbReference>
<dbReference type="InterPro" id="IPR027417">
    <property type="entry name" value="P-loop_NTPase"/>
</dbReference>
<sequence>MNQVNKSQMKRKRGVGLSNSGLRRLNQAIRVVECEDNQGKQFTAEELSDRTGISTSTLSRLWTGKTGVDRRTLHLLFSAFNLDLWESDLQQVGEEAEDGKLITERESFPTTTQIRYPSGPVPIDSNLYVSRSGVDDRTFQEIQQPGCVIRIKAPSGFGKSSLVLRILNYGNQLGYATVAIDLQQADSETLANTHTFLQWFCKVISLKLKLDSNINQYWDDLLGSKLSTTLYMRESILAQLDAPLVLVINEVERIFECYDTAKNLLPLLRSWHEEAQQDPVWKKLRLVVAYSTDAYLPLDINQSPFNIGLPVPLPEFNIEQVESLASVYGAIDNDVDNCKSVLSLTGGNPSLVAIALYHLQQGMTLNELLESACSLKGIYHNPLQRMLAQINQNSQWIDCLKLLANGETAIAIDSILAYKLEGMGLIKPNPNGWELSCELYRSFFQAYLFN</sequence>
<dbReference type="Proteomes" id="UP001576776">
    <property type="component" value="Unassembled WGS sequence"/>
</dbReference>
<keyword evidence="3" id="KW-1185">Reference proteome</keyword>
<accession>A0ABV4Y6M1</accession>
<evidence type="ECO:0000313" key="3">
    <source>
        <dbReference type="Proteomes" id="UP001576776"/>
    </source>
</evidence>
<reference evidence="2 3" key="1">
    <citation type="submission" date="2024-09" db="EMBL/GenBank/DDBJ databases">
        <title>Floridaenema gen nov. (Aerosakkonemataceae, Aerosakkonematales ord. nov., Cyanobacteria) from benthic tropical and subtropical fresh waters, with the description of four new species.</title>
        <authorList>
            <person name="Moretto J.A."/>
            <person name="Berthold D.E."/>
            <person name="Lefler F.W."/>
            <person name="Huang I.-S."/>
            <person name="Laughinghouse H. IV."/>
        </authorList>
    </citation>
    <scope>NUCLEOTIDE SEQUENCE [LARGE SCALE GENOMIC DNA]</scope>
    <source>
        <strain evidence="2 3">BLCC-F154</strain>
    </source>
</reference>
<dbReference type="SUPFAM" id="SSF52540">
    <property type="entry name" value="P-loop containing nucleoside triphosphate hydrolases"/>
    <property type="match status" value="1"/>
</dbReference>
<organism evidence="2 3">
    <name type="scientific">Floridaenema fluviatile BLCC-F154</name>
    <dbReference type="NCBI Taxonomy" id="3153640"/>
    <lineage>
        <taxon>Bacteria</taxon>
        <taxon>Bacillati</taxon>
        <taxon>Cyanobacteriota</taxon>
        <taxon>Cyanophyceae</taxon>
        <taxon>Oscillatoriophycideae</taxon>
        <taxon>Aerosakkonematales</taxon>
        <taxon>Aerosakkonemataceae</taxon>
        <taxon>Floridanema</taxon>
        <taxon>Floridanema fluviatile</taxon>
    </lineage>
</organism>
<dbReference type="Pfam" id="PF13443">
    <property type="entry name" value="HTH_26"/>
    <property type="match status" value="1"/>
</dbReference>
<evidence type="ECO:0000259" key="1">
    <source>
        <dbReference type="PROSITE" id="PS50943"/>
    </source>
</evidence>
<feature type="domain" description="HTH cro/C1-type" evidence="1">
    <location>
        <begin position="40"/>
        <end position="87"/>
    </location>
</feature>
<dbReference type="SUPFAM" id="SSF47413">
    <property type="entry name" value="lambda repressor-like DNA-binding domains"/>
    <property type="match status" value="1"/>
</dbReference>
<dbReference type="InterPro" id="IPR010982">
    <property type="entry name" value="Lambda_DNA-bd_dom_sf"/>
</dbReference>
<dbReference type="Gene3D" id="1.10.260.40">
    <property type="entry name" value="lambda repressor-like DNA-binding domains"/>
    <property type="match status" value="1"/>
</dbReference>
<dbReference type="CDD" id="cd00093">
    <property type="entry name" value="HTH_XRE"/>
    <property type="match status" value="1"/>
</dbReference>
<evidence type="ECO:0000313" key="2">
    <source>
        <dbReference type="EMBL" id="MFB2934368.1"/>
    </source>
</evidence>
<gene>
    <name evidence="2" type="ORF">ACE1B6_03740</name>
</gene>
<dbReference type="PROSITE" id="PS50943">
    <property type="entry name" value="HTH_CROC1"/>
    <property type="match status" value="1"/>
</dbReference>
<dbReference type="EMBL" id="JBHFNS010000018">
    <property type="protein sequence ID" value="MFB2934368.1"/>
    <property type="molecule type" value="Genomic_DNA"/>
</dbReference>
<dbReference type="Pfam" id="PF14516">
    <property type="entry name" value="AAA_35"/>
    <property type="match status" value="1"/>
</dbReference>
<dbReference type="RefSeq" id="WP_413255892.1">
    <property type="nucleotide sequence ID" value="NZ_JBHFNS010000018.1"/>
</dbReference>